<keyword evidence="6" id="KW-0735">Signal-anchor</keyword>
<dbReference type="WBParaSite" id="PSAMB.scaffold470size50144.g6023.t1">
    <property type="protein sequence ID" value="PSAMB.scaffold470size50144.g6023.t1"/>
    <property type="gene ID" value="PSAMB.scaffold470size50144.g6023"/>
</dbReference>
<evidence type="ECO:0000256" key="1">
    <source>
        <dbReference type="ARBA" id="ARBA00004606"/>
    </source>
</evidence>
<evidence type="ECO:0000256" key="8">
    <source>
        <dbReference type="ARBA" id="ARBA00023136"/>
    </source>
</evidence>
<sequence length="472" mass="55377">MVFEEEATSKLSAQTELKKVDRVEARTTVKPPQKKTKPSFGPSVPNCPALLRKNDTDIWRKVQIAKNWTYPSISDDEMLYLTSGNCSLLKKRIHFPTEPLTEEERNFPLAYGIVVYTNAEQVVRMLSAFYWPQNLYCITYDLKAKLIFKQIMINLAENCFDNIVMPENYYKMQWCGVGQLHATMSCVKLLDSRTDHNWRYYQYLSGFDFPIRTNFEMVQILKVFNGSTDSFMSPISHSERDAWNTRKWRYTSKTARNSTAIPNDYITKYERMVPGNLTLLKGSMSTTFSRASANAILHDNIAMEYFRFLTDVLGQDKRFWSKMCPDEAYWTTVLFNDPTINLPQKSIGQLCINQIKERPNHNLHKAAVARYQTWEPSNKKNVVSRNCYGKYKHKSCVFGVGDLHTLITRKHFIAHKLYLNFQPATFFCLNEWLTNRTYNQPKFDVSFYEQMVDVQYMRVNQYDTEFECFVSR</sequence>
<evidence type="ECO:0000256" key="7">
    <source>
        <dbReference type="ARBA" id="ARBA00022989"/>
    </source>
</evidence>
<dbReference type="InterPro" id="IPR003406">
    <property type="entry name" value="Glyco_trans_14"/>
</dbReference>
<evidence type="ECO:0000256" key="6">
    <source>
        <dbReference type="ARBA" id="ARBA00022968"/>
    </source>
</evidence>
<dbReference type="PANTHER" id="PTHR19297:SF185">
    <property type="entry name" value="BETA-1,3-GALACTOSYL-O-GLYCOSYL-GLYCOPROTEIN BETA-1,6-N-ACETYLGLUCOSAMINYLTRANSFERASE 3"/>
    <property type="match status" value="1"/>
</dbReference>
<keyword evidence="11" id="KW-1185">Reference proteome</keyword>
<evidence type="ECO:0000256" key="10">
    <source>
        <dbReference type="ARBA" id="ARBA00038150"/>
    </source>
</evidence>
<accession>A0A914WNE7</accession>
<comment type="pathway">
    <text evidence="2">Protein modification; protein glycosylation.</text>
</comment>
<protein>
    <submittedName>
        <fullName evidence="12">Uncharacterized protein</fullName>
    </submittedName>
</protein>
<organism evidence="11 12">
    <name type="scientific">Plectus sambesii</name>
    <dbReference type="NCBI Taxonomy" id="2011161"/>
    <lineage>
        <taxon>Eukaryota</taxon>
        <taxon>Metazoa</taxon>
        <taxon>Ecdysozoa</taxon>
        <taxon>Nematoda</taxon>
        <taxon>Chromadorea</taxon>
        <taxon>Plectida</taxon>
        <taxon>Plectina</taxon>
        <taxon>Plectoidea</taxon>
        <taxon>Plectidae</taxon>
        <taxon>Plectus</taxon>
    </lineage>
</organism>
<keyword evidence="3" id="KW-0328">Glycosyltransferase</keyword>
<evidence type="ECO:0000256" key="3">
    <source>
        <dbReference type="ARBA" id="ARBA00022676"/>
    </source>
</evidence>
<keyword evidence="7" id="KW-1133">Transmembrane helix</keyword>
<reference evidence="12" key="1">
    <citation type="submission" date="2022-11" db="UniProtKB">
        <authorList>
            <consortium name="WormBaseParasite"/>
        </authorList>
    </citation>
    <scope>IDENTIFICATION</scope>
</reference>
<evidence type="ECO:0000313" key="11">
    <source>
        <dbReference type="Proteomes" id="UP000887566"/>
    </source>
</evidence>
<comment type="subcellular location">
    <subcellularLocation>
        <location evidence="1">Membrane</location>
        <topology evidence="1">Single-pass type II membrane protein</topology>
    </subcellularLocation>
</comment>
<evidence type="ECO:0000256" key="9">
    <source>
        <dbReference type="ARBA" id="ARBA00023180"/>
    </source>
</evidence>
<evidence type="ECO:0000256" key="4">
    <source>
        <dbReference type="ARBA" id="ARBA00022679"/>
    </source>
</evidence>
<keyword evidence="9" id="KW-0325">Glycoprotein</keyword>
<dbReference type="AlphaFoldDB" id="A0A914WNE7"/>
<keyword evidence="5" id="KW-0812">Transmembrane</keyword>
<evidence type="ECO:0000256" key="5">
    <source>
        <dbReference type="ARBA" id="ARBA00022692"/>
    </source>
</evidence>
<evidence type="ECO:0000256" key="2">
    <source>
        <dbReference type="ARBA" id="ARBA00004922"/>
    </source>
</evidence>
<comment type="similarity">
    <text evidence="10">Belongs to the glycosyltransferase 14 family.</text>
</comment>
<dbReference type="GO" id="GO:0008375">
    <property type="term" value="F:acetylglucosaminyltransferase activity"/>
    <property type="evidence" value="ECO:0007669"/>
    <property type="project" value="TreeGrafter"/>
</dbReference>
<name>A0A914WNE7_9BILA</name>
<keyword evidence="4" id="KW-0808">Transferase</keyword>
<evidence type="ECO:0000313" key="12">
    <source>
        <dbReference type="WBParaSite" id="PSAMB.scaffold470size50144.g6023.t1"/>
    </source>
</evidence>
<dbReference type="PANTHER" id="PTHR19297">
    <property type="entry name" value="GLYCOSYLTRANSFERASE 14 FAMILY MEMBER"/>
    <property type="match status" value="1"/>
</dbReference>
<keyword evidence="8" id="KW-0472">Membrane</keyword>
<proteinExistence type="inferred from homology"/>
<dbReference type="Pfam" id="PF02485">
    <property type="entry name" value="Branch"/>
    <property type="match status" value="1"/>
</dbReference>
<dbReference type="GO" id="GO:0016020">
    <property type="term" value="C:membrane"/>
    <property type="evidence" value="ECO:0007669"/>
    <property type="project" value="UniProtKB-SubCell"/>
</dbReference>
<dbReference type="Proteomes" id="UP000887566">
    <property type="component" value="Unplaced"/>
</dbReference>